<reference evidence="2" key="1">
    <citation type="journal article" date="2023" name="G3 (Bethesda)">
        <title>Genome assembly and association tests identify interacting loci associated with vigor, precocity, and sex in interspecific pistachio rootstocks.</title>
        <authorList>
            <person name="Palmer W."/>
            <person name="Jacygrad E."/>
            <person name="Sagayaradj S."/>
            <person name="Cavanaugh K."/>
            <person name="Han R."/>
            <person name="Bertier L."/>
            <person name="Beede B."/>
            <person name="Kafkas S."/>
            <person name="Golino D."/>
            <person name="Preece J."/>
            <person name="Michelmore R."/>
        </authorList>
    </citation>
    <scope>NUCLEOTIDE SEQUENCE [LARGE SCALE GENOMIC DNA]</scope>
</reference>
<organism evidence="1 2">
    <name type="scientific">Pistacia integerrima</name>
    <dbReference type="NCBI Taxonomy" id="434235"/>
    <lineage>
        <taxon>Eukaryota</taxon>
        <taxon>Viridiplantae</taxon>
        <taxon>Streptophyta</taxon>
        <taxon>Embryophyta</taxon>
        <taxon>Tracheophyta</taxon>
        <taxon>Spermatophyta</taxon>
        <taxon>Magnoliopsida</taxon>
        <taxon>eudicotyledons</taxon>
        <taxon>Gunneridae</taxon>
        <taxon>Pentapetalae</taxon>
        <taxon>rosids</taxon>
        <taxon>malvids</taxon>
        <taxon>Sapindales</taxon>
        <taxon>Anacardiaceae</taxon>
        <taxon>Pistacia</taxon>
    </lineage>
</organism>
<proteinExistence type="predicted"/>
<accession>A0ACC0XBF0</accession>
<evidence type="ECO:0000313" key="1">
    <source>
        <dbReference type="EMBL" id="KAJ0014618.1"/>
    </source>
</evidence>
<dbReference type="EMBL" id="CM047748">
    <property type="protein sequence ID" value="KAJ0014618.1"/>
    <property type="molecule type" value="Genomic_DNA"/>
</dbReference>
<comment type="caution">
    <text evidence="1">The sequence shown here is derived from an EMBL/GenBank/DDBJ whole genome shotgun (WGS) entry which is preliminary data.</text>
</comment>
<dbReference type="Proteomes" id="UP001163603">
    <property type="component" value="Chromosome 13"/>
</dbReference>
<sequence length="83" mass="9310">MVGNGQNIHISHVGNCIVPEGNCPLPLKSVLVAPSIRKNLLSVSKLTFDYPCYFEFNKNDIFIKDSRNHEVLTSVLEEVVCTY</sequence>
<gene>
    <name evidence="1" type="ORF">Pint_20580</name>
</gene>
<evidence type="ECO:0000313" key="2">
    <source>
        <dbReference type="Proteomes" id="UP001163603"/>
    </source>
</evidence>
<keyword evidence="2" id="KW-1185">Reference proteome</keyword>
<name>A0ACC0XBF0_9ROSI</name>
<protein>
    <submittedName>
        <fullName evidence="1">Uncharacterized protein</fullName>
    </submittedName>
</protein>